<reference evidence="1" key="1">
    <citation type="thesis" date="2020" institute="ProQuest LLC" country="789 East Eisenhower Parkway, Ann Arbor, MI, USA">
        <title>Comparative Genomics and Chromosome Evolution.</title>
        <authorList>
            <person name="Mudd A.B."/>
        </authorList>
    </citation>
    <scope>NUCLEOTIDE SEQUENCE</scope>
    <source>
        <strain evidence="1">HN-11 Male</strain>
        <tissue evidence="1">Kidney and liver</tissue>
    </source>
</reference>
<dbReference type="AlphaFoldDB" id="A0A8J6E6X1"/>
<accession>A0A8J6E6X1</accession>
<evidence type="ECO:0000313" key="1">
    <source>
        <dbReference type="EMBL" id="KAG9462399.1"/>
    </source>
</evidence>
<comment type="caution">
    <text evidence="1">The sequence shown here is derived from an EMBL/GenBank/DDBJ whole genome shotgun (WGS) entry which is preliminary data.</text>
</comment>
<proteinExistence type="predicted"/>
<organism evidence="1 2">
    <name type="scientific">Eleutherodactylus coqui</name>
    <name type="common">Puerto Rican coqui</name>
    <dbReference type="NCBI Taxonomy" id="57060"/>
    <lineage>
        <taxon>Eukaryota</taxon>
        <taxon>Metazoa</taxon>
        <taxon>Chordata</taxon>
        <taxon>Craniata</taxon>
        <taxon>Vertebrata</taxon>
        <taxon>Euteleostomi</taxon>
        <taxon>Amphibia</taxon>
        <taxon>Batrachia</taxon>
        <taxon>Anura</taxon>
        <taxon>Neobatrachia</taxon>
        <taxon>Hyloidea</taxon>
        <taxon>Eleutherodactylidae</taxon>
        <taxon>Eleutherodactylinae</taxon>
        <taxon>Eleutherodactylus</taxon>
        <taxon>Eleutherodactylus</taxon>
    </lineage>
</organism>
<keyword evidence="2" id="KW-1185">Reference proteome</keyword>
<gene>
    <name evidence="1" type="ORF">GDO78_014200</name>
</gene>
<protein>
    <submittedName>
        <fullName evidence="1">Uncharacterized protein</fullName>
    </submittedName>
</protein>
<dbReference type="EMBL" id="WNTK01011537">
    <property type="protein sequence ID" value="KAG9462399.1"/>
    <property type="molecule type" value="Genomic_DNA"/>
</dbReference>
<dbReference type="Proteomes" id="UP000770717">
    <property type="component" value="Unassembled WGS sequence"/>
</dbReference>
<name>A0A8J6E6X1_ELECQ</name>
<sequence length="30" mass="3513">MVALILYLRVSNLEISPQLHKWNLCREDGT</sequence>
<evidence type="ECO:0000313" key="2">
    <source>
        <dbReference type="Proteomes" id="UP000770717"/>
    </source>
</evidence>